<dbReference type="AlphaFoldDB" id="A0A0H2RTP4"/>
<feature type="transmembrane region" description="Helical" evidence="1">
    <location>
        <begin position="174"/>
        <end position="196"/>
    </location>
</feature>
<proteinExistence type="predicted"/>
<keyword evidence="1" id="KW-0472">Membrane</keyword>
<dbReference type="InterPro" id="IPR045340">
    <property type="entry name" value="DUF6533"/>
</dbReference>
<feature type="transmembrane region" description="Helical" evidence="1">
    <location>
        <begin position="97"/>
        <end position="119"/>
    </location>
</feature>
<organism evidence="3 4">
    <name type="scientific">Schizopora paradoxa</name>
    <dbReference type="NCBI Taxonomy" id="27342"/>
    <lineage>
        <taxon>Eukaryota</taxon>
        <taxon>Fungi</taxon>
        <taxon>Dikarya</taxon>
        <taxon>Basidiomycota</taxon>
        <taxon>Agaricomycotina</taxon>
        <taxon>Agaricomycetes</taxon>
        <taxon>Hymenochaetales</taxon>
        <taxon>Schizoporaceae</taxon>
        <taxon>Schizopora</taxon>
    </lineage>
</organism>
<dbReference type="InParanoid" id="A0A0H2RTP4"/>
<dbReference type="Pfam" id="PF20151">
    <property type="entry name" value="DUF6533"/>
    <property type="match status" value="1"/>
</dbReference>
<dbReference type="Proteomes" id="UP000053477">
    <property type="component" value="Unassembled WGS sequence"/>
</dbReference>
<dbReference type="OrthoDB" id="2958007at2759"/>
<keyword evidence="1" id="KW-1133">Transmembrane helix</keyword>
<evidence type="ECO:0000313" key="3">
    <source>
        <dbReference type="EMBL" id="KLO08206.1"/>
    </source>
</evidence>
<feature type="transmembrane region" description="Helical" evidence="1">
    <location>
        <begin position="62"/>
        <end position="85"/>
    </location>
</feature>
<evidence type="ECO:0000259" key="2">
    <source>
        <dbReference type="Pfam" id="PF20151"/>
    </source>
</evidence>
<evidence type="ECO:0000313" key="4">
    <source>
        <dbReference type="Proteomes" id="UP000053477"/>
    </source>
</evidence>
<evidence type="ECO:0000256" key="1">
    <source>
        <dbReference type="SAM" id="Phobius"/>
    </source>
</evidence>
<protein>
    <recommendedName>
        <fullName evidence="2">DUF6533 domain-containing protein</fullName>
    </recommendedName>
</protein>
<feature type="domain" description="DUF6533" evidence="2">
    <location>
        <begin position="42"/>
        <end position="75"/>
    </location>
</feature>
<accession>A0A0H2RTP4</accession>
<feature type="transmembrane region" description="Helical" evidence="1">
    <location>
        <begin position="131"/>
        <end position="154"/>
    </location>
</feature>
<dbReference type="EMBL" id="KQ086101">
    <property type="protein sequence ID" value="KLO08206.1"/>
    <property type="molecule type" value="Genomic_DNA"/>
</dbReference>
<gene>
    <name evidence="3" type="ORF">SCHPADRAFT_894044</name>
</gene>
<reference evidence="3 4" key="1">
    <citation type="submission" date="2015-04" db="EMBL/GenBank/DDBJ databases">
        <title>Complete genome sequence of Schizopora paradoxa KUC8140, a cosmopolitan wood degrader in East Asia.</title>
        <authorList>
            <consortium name="DOE Joint Genome Institute"/>
            <person name="Min B."/>
            <person name="Park H."/>
            <person name="Jang Y."/>
            <person name="Kim J.-J."/>
            <person name="Kim K.H."/>
            <person name="Pangilinan J."/>
            <person name="Lipzen A."/>
            <person name="Riley R."/>
            <person name="Grigoriev I.V."/>
            <person name="Spatafora J.W."/>
            <person name="Choi I.-G."/>
        </authorList>
    </citation>
    <scope>NUCLEOTIDE SEQUENCE [LARGE SCALE GENOMIC DNA]</scope>
    <source>
        <strain evidence="3 4">KUC8140</strain>
    </source>
</reference>
<keyword evidence="4" id="KW-1185">Reference proteome</keyword>
<sequence>MNATTEAVDLARTMLLTLTQFYQYAVAYLVTKDDFVVRRQSYEYLLKIDDEIRYLWNRRLSIGGVLFFLSRYLPFSSALLIYQYATTTNFDTSRCQTFMTTAVCFIFLQMLLTTVVLFTRAYAVWGGSRKVAVALSTYTAAMTAGLCYVLSLYIKGLRPLGIDFVIFLVSESLPAYAILTVLVWDGVGYYICVVAITSANLIILKQTTPAFLSFPLFELRRGNRYVVLRKERLHDKDVSPTVDLQFDSAILNASFEIIKTFRVKKRNGKFQATVHSKFVKTKRLRFEEIMIETMTFNRN</sequence>
<keyword evidence="1" id="KW-0812">Transmembrane</keyword>
<name>A0A0H2RTP4_9AGAM</name>